<dbReference type="RefSeq" id="WP_290368798.1">
    <property type="nucleotide sequence ID" value="NZ_CAJZAH010000001.1"/>
</dbReference>
<reference evidence="1 2" key="1">
    <citation type="submission" date="2021-08" db="EMBL/GenBank/DDBJ databases">
        <authorList>
            <person name="Peeters C."/>
        </authorList>
    </citation>
    <scope>NUCLEOTIDE SEQUENCE [LARGE SCALE GENOMIC DNA]</scope>
    <source>
        <strain evidence="1 2">LMG 21510</strain>
    </source>
</reference>
<accession>A0ABM8WKN8</accession>
<protein>
    <submittedName>
        <fullName evidence="1">Uncharacterized protein</fullName>
    </submittedName>
</protein>
<dbReference type="Proteomes" id="UP000721236">
    <property type="component" value="Unassembled WGS sequence"/>
</dbReference>
<evidence type="ECO:0000313" key="1">
    <source>
        <dbReference type="EMBL" id="CAG9167712.1"/>
    </source>
</evidence>
<organism evidence="1 2">
    <name type="scientific">Cupriavidus respiraculi</name>
    <dbReference type="NCBI Taxonomy" id="195930"/>
    <lineage>
        <taxon>Bacteria</taxon>
        <taxon>Pseudomonadati</taxon>
        <taxon>Pseudomonadota</taxon>
        <taxon>Betaproteobacteria</taxon>
        <taxon>Burkholderiales</taxon>
        <taxon>Burkholderiaceae</taxon>
        <taxon>Cupriavidus</taxon>
    </lineage>
</organism>
<comment type="caution">
    <text evidence="1">The sequence shown here is derived from an EMBL/GenBank/DDBJ whole genome shotgun (WGS) entry which is preliminary data.</text>
</comment>
<evidence type="ECO:0000313" key="2">
    <source>
        <dbReference type="Proteomes" id="UP000721236"/>
    </source>
</evidence>
<name>A0ABM8WKN8_9BURK</name>
<sequence>MHTNPLEQAALDLAARLLARKARGLAGVPGRWRRWLPWLRRH</sequence>
<dbReference type="EMBL" id="CAJZAH010000001">
    <property type="protein sequence ID" value="CAG9167712.1"/>
    <property type="molecule type" value="Genomic_DNA"/>
</dbReference>
<gene>
    <name evidence="1" type="ORF">LMG21510_00829</name>
</gene>
<keyword evidence="2" id="KW-1185">Reference proteome</keyword>
<proteinExistence type="predicted"/>